<dbReference type="InterPro" id="IPR001932">
    <property type="entry name" value="PPM-type_phosphatase-like_dom"/>
</dbReference>
<evidence type="ECO:0000259" key="3">
    <source>
        <dbReference type="SMART" id="SM00331"/>
    </source>
</evidence>
<accession>A0A2Z4Y771</accession>
<keyword evidence="1" id="KW-0378">Hydrolase</keyword>
<evidence type="ECO:0000313" key="4">
    <source>
        <dbReference type="EMBL" id="AXA37060.1"/>
    </source>
</evidence>
<evidence type="ECO:0000259" key="2">
    <source>
        <dbReference type="SMART" id="SM00065"/>
    </source>
</evidence>
<dbReference type="GO" id="GO:0016791">
    <property type="term" value="F:phosphatase activity"/>
    <property type="evidence" value="ECO:0007669"/>
    <property type="project" value="TreeGrafter"/>
</dbReference>
<dbReference type="InterPro" id="IPR036457">
    <property type="entry name" value="PPM-type-like_dom_sf"/>
</dbReference>
<dbReference type="Gene3D" id="3.60.40.10">
    <property type="entry name" value="PPM-type phosphatase domain"/>
    <property type="match status" value="1"/>
</dbReference>
<dbReference type="InterPro" id="IPR003018">
    <property type="entry name" value="GAF"/>
</dbReference>
<dbReference type="PANTHER" id="PTHR43156">
    <property type="entry name" value="STAGE II SPORULATION PROTEIN E-RELATED"/>
    <property type="match status" value="1"/>
</dbReference>
<dbReference type="SMART" id="SM00065">
    <property type="entry name" value="GAF"/>
    <property type="match status" value="1"/>
</dbReference>
<dbReference type="AlphaFoldDB" id="A0A2Z4Y771"/>
<dbReference type="InterPro" id="IPR052016">
    <property type="entry name" value="Bact_Sigma-Reg"/>
</dbReference>
<evidence type="ECO:0000313" key="5">
    <source>
        <dbReference type="Proteomes" id="UP000262583"/>
    </source>
</evidence>
<sequence>MNLLLLLIIFVLAAWVYRLREREESLRALIDKHQRERKAIFLFLNRLGERLTTSNIALEPALEIITEFIVEATNAEAGAAFLIEPQEQVLSAKVVKGMFPPLMPTTDYVLTKQKYLAERVKREKIPIGQSVIGEAAKEGIPILIGDASTDPRVPKTAFDYLTIKSIMVAPLRARGQISGVLAVVNKRDGSAFTEEDMDLLISLADQAASTVQLVKLYDEFAKKQRIEQELRVAHDFQQMLLPRECPSVPGFEIAAFSKPAQEVGGDYYDFFFVDEAKRYLGMVIADVSGKGIPGALIMSMVRSTLRAEARTSLSPREVLLRANELAYTDTKENVFITMTYGILDTRTRTFRFARAGHEPLVTLKQDSESVRLTSPEGIALGMVDNNIFSIIEEATLQLEEGDLAVLYTDGVVEAMNEEKNEYGKQRFFDLVVANRQLSPHELIEKTLSDIEAFTRGYPQHDDITLVAFKVLAPAATVHLPADQSQRAANS</sequence>
<protein>
    <submittedName>
        <fullName evidence="4">Serine phosphatase RsbU, regulator of sigma subunit</fullName>
    </submittedName>
</protein>
<dbReference type="SUPFAM" id="SSF55781">
    <property type="entry name" value="GAF domain-like"/>
    <property type="match status" value="1"/>
</dbReference>
<feature type="domain" description="PPM-type phosphatase" evidence="3">
    <location>
        <begin position="248"/>
        <end position="470"/>
    </location>
</feature>
<proteinExistence type="predicted"/>
<name>A0A2Z4Y771_SUMC1</name>
<dbReference type="InterPro" id="IPR029016">
    <property type="entry name" value="GAF-like_dom_sf"/>
</dbReference>
<dbReference type="Gene3D" id="3.30.450.40">
    <property type="match status" value="1"/>
</dbReference>
<dbReference type="Proteomes" id="UP000262583">
    <property type="component" value="Chromosome"/>
</dbReference>
<dbReference type="Pfam" id="PF13185">
    <property type="entry name" value="GAF_2"/>
    <property type="match status" value="1"/>
</dbReference>
<feature type="domain" description="GAF" evidence="2">
    <location>
        <begin position="57"/>
        <end position="221"/>
    </location>
</feature>
<dbReference type="PANTHER" id="PTHR43156:SF2">
    <property type="entry name" value="STAGE II SPORULATION PROTEIN E"/>
    <property type="match status" value="1"/>
</dbReference>
<gene>
    <name evidence="4" type="ORF">BRCON_2283</name>
</gene>
<reference evidence="4 5" key="1">
    <citation type="submission" date="2018-05" db="EMBL/GenBank/DDBJ databases">
        <title>A metagenomic window into the 2 km-deep terrestrial subsurface aquifer revealed taxonomically and functionally diverse microbial community comprising novel uncultured bacterial lineages.</title>
        <authorList>
            <person name="Kadnikov V.V."/>
            <person name="Mardanov A.V."/>
            <person name="Beletsky A.V."/>
            <person name="Banks D."/>
            <person name="Pimenov N.V."/>
            <person name="Frank Y.A."/>
            <person name="Karnachuk O.V."/>
            <person name="Ravin N.V."/>
        </authorList>
    </citation>
    <scope>NUCLEOTIDE SEQUENCE [LARGE SCALE GENOMIC DNA]</scope>
    <source>
        <strain evidence="4">BY</strain>
    </source>
</reference>
<dbReference type="SMART" id="SM00331">
    <property type="entry name" value="PP2C_SIG"/>
    <property type="match status" value="1"/>
</dbReference>
<organism evidence="4 5">
    <name type="scientific">Sumerlaea chitinivorans</name>
    <dbReference type="NCBI Taxonomy" id="2250252"/>
    <lineage>
        <taxon>Bacteria</taxon>
        <taxon>Candidatus Sumerlaeota</taxon>
        <taxon>Candidatus Sumerlaeia</taxon>
        <taxon>Candidatus Sumerlaeales</taxon>
        <taxon>Candidatus Sumerlaeaceae</taxon>
        <taxon>Candidatus Sumerlaea</taxon>
    </lineage>
</organism>
<dbReference type="KEGG" id="schv:BRCON_2283"/>
<dbReference type="EMBL" id="CP030759">
    <property type="protein sequence ID" value="AXA37060.1"/>
    <property type="molecule type" value="Genomic_DNA"/>
</dbReference>
<dbReference type="Pfam" id="PF07228">
    <property type="entry name" value="SpoIIE"/>
    <property type="match status" value="1"/>
</dbReference>
<dbReference type="SUPFAM" id="SSF81606">
    <property type="entry name" value="PP2C-like"/>
    <property type="match status" value="1"/>
</dbReference>
<evidence type="ECO:0000256" key="1">
    <source>
        <dbReference type="ARBA" id="ARBA00022801"/>
    </source>
</evidence>